<dbReference type="OrthoDB" id="1923765at2759"/>
<dbReference type="Gramene" id="EFJ05268">
    <property type="protein sequence ID" value="EFJ05268"/>
    <property type="gene ID" value="SELMODRAFT_449196"/>
</dbReference>
<dbReference type="OMA" id="TMRNITH"/>
<dbReference type="Gene3D" id="1.20.5.190">
    <property type="match status" value="1"/>
</dbReference>
<dbReference type="KEGG" id="smo:SELMODRAFT_449196"/>
<gene>
    <name evidence="4" type="ORF">SELMODRAFT_449196</name>
</gene>
<reference evidence="4 5" key="1">
    <citation type="journal article" date="2011" name="Science">
        <title>The Selaginella genome identifies genetic changes associated with the evolution of vascular plants.</title>
        <authorList>
            <person name="Banks J.A."/>
            <person name="Nishiyama T."/>
            <person name="Hasebe M."/>
            <person name="Bowman J.L."/>
            <person name="Gribskov M."/>
            <person name="dePamphilis C."/>
            <person name="Albert V.A."/>
            <person name="Aono N."/>
            <person name="Aoyama T."/>
            <person name="Ambrose B.A."/>
            <person name="Ashton N.W."/>
            <person name="Axtell M.J."/>
            <person name="Barker E."/>
            <person name="Barker M.S."/>
            <person name="Bennetzen J.L."/>
            <person name="Bonawitz N.D."/>
            <person name="Chapple C."/>
            <person name="Cheng C."/>
            <person name="Correa L.G."/>
            <person name="Dacre M."/>
            <person name="DeBarry J."/>
            <person name="Dreyer I."/>
            <person name="Elias M."/>
            <person name="Engstrom E.M."/>
            <person name="Estelle M."/>
            <person name="Feng L."/>
            <person name="Finet C."/>
            <person name="Floyd S.K."/>
            <person name="Frommer W.B."/>
            <person name="Fujita T."/>
            <person name="Gramzow L."/>
            <person name="Gutensohn M."/>
            <person name="Harholt J."/>
            <person name="Hattori M."/>
            <person name="Heyl A."/>
            <person name="Hirai T."/>
            <person name="Hiwatashi Y."/>
            <person name="Ishikawa M."/>
            <person name="Iwata M."/>
            <person name="Karol K.G."/>
            <person name="Koehler B."/>
            <person name="Kolukisaoglu U."/>
            <person name="Kubo M."/>
            <person name="Kurata T."/>
            <person name="Lalonde S."/>
            <person name="Li K."/>
            <person name="Li Y."/>
            <person name="Litt A."/>
            <person name="Lyons E."/>
            <person name="Manning G."/>
            <person name="Maruyama T."/>
            <person name="Michael T.P."/>
            <person name="Mikami K."/>
            <person name="Miyazaki S."/>
            <person name="Morinaga S."/>
            <person name="Murata T."/>
            <person name="Mueller-Roeber B."/>
            <person name="Nelson D.R."/>
            <person name="Obara M."/>
            <person name="Oguri Y."/>
            <person name="Olmstead R.G."/>
            <person name="Onodera N."/>
            <person name="Petersen B.L."/>
            <person name="Pils B."/>
            <person name="Prigge M."/>
            <person name="Rensing S.A."/>
            <person name="Riano-Pachon D.M."/>
            <person name="Roberts A.W."/>
            <person name="Sato Y."/>
            <person name="Scheller H.V."/>
            <person name="Schulz B."/>
            <person name="Schulz C."/>
            <person name="Shakirov E.V."/>
            <person name="Shibagaki N."/>
            <person name="Shinohara N."/>
            <person name="Shippen D.E."/>
            <person name="Soerensen I."/>
            <person name="Sotooka R."/>
            <person name="Sugimoto N."/>
            <person name="Sugita M."/>
            <person name="Sumikawa N."/>
            <person name="Tanurdzic M."/>
            <person name="Theissen G."/>
            <person name="Ulvskov P."/>
            <person name="Wakazuki S."/>
            <person name="Weng J.K."/>
            <person name="Willats W.W."/>
            <person name="Wipf D."/>
            <person name="Wolf P.G."/>
            <person name="Yang L."/>
            <person name="Zimmer A.D."/>
            <person name="Zhu Q."/>
            <person name="Mitros T."/>
            <person name="Hellsten U."/>
            <person name="Loque D."/>
            <person name="Otillar R."/>
            <person name="Salamov A."/>
            <person name="Schmutz J."/>
            <person name="Shapiro H."/>
            <person name="Lindquist E."/>
            <person name="Lucas S."/>
            <person name="Rokhsar D."/>
            <person name="Grigoriev I.V."/>
        </authorList>
    </citation>
    <scope>NUCLEOTIDE SEQUENCE [LARGE SCALE GENOMIC DNA]</scope>
</reference>
<evidence type="ECO:0000313" key="4">
    <source>
        <dbReference type="EMBL" id="EFJ05268.1"/>
    </source>
</evidence>
<dbReference type="PANTHER" id="PTHR32295">
    <property type="entry name" value="IQ-DOMAIN 5-RELATED"/>
    <property type="match status" value="1"/>
</dbReference>
<dbReference type="AlphaFoldDB" id="D8TDJ8"/>
<dbReference type="Proteomes" id="UP000001514">
    <property type="component" value="Unassembled WGS sequence"/>
</dbReference>
<dbReference type="InParanoid" id="D8TDJ8"/>
<dbReference type="PROSITE" id="PS50096">
    <property type="entry name" value="IQ"/>
    <property type="match status" value="2"/>
</dbReference>
<comment type="similarity">
    <text evidence="2">Belongs to the IQD family.</text>
</comment>
<evidence type="ECO:0000256" key="1">
    <source>
        <dbReference type="ARBA" id="ARBA00022860"/>
    </source>
</evidence>
<feature type="region of interest" description="Disordered" evidence="3">
    <location>
        <begin position="302"/>
        <end position="375"/>
    </location>
</feature>
<protein>
    <recommendedName>
        <fullName evidence="6">DUF4005 domain-containing protein</fullName>
    </recommendedName>
</protein>
<sequence>MGGSQKLFQSLGIIKVKSSSEENQKKPKKAKGRKWKFWKSSIHATDDKRQVVVRKPDFPHGSQDWAAVVIQTAFRGYMARRTLRAIKGVIRLQALVRGRTVRKQASITLRCMQTLVKVQRARQTRLHEASTMRNITHRPIPTDKTPEKGWTDGVRTKEEMKTRIQQKHEAAVKRERALAYAFSHQWRAHPRPPTKGAENPEWEWGWLERWMASRPWENHTVEEVLKNGVHSKSSVQPPSKSPKESECVDSPKSVQSNSKFQPTPASEISSPASVKVNSTPGRTTSNGYTNYVVVNGVEKPVVKSRYMNPRKTPGTPDQSKDRPSSLPKQRPSSEDLEFQKKRLSLPTPKIKALNKEVTTPTKSPVVTPKKATMVL</sequence>
<evidence type="ECO:0000256" key="2">
    <source>
        <dbReference type="ARBA" id="ARBA00024341"/>
    </source>
</evidence>
<dbReference type="CDD" id="cd23767">
    <property type="entry name" value="IQCD"/>
    <property type="match status" value="1"/>
</dbReference>
<feature type="compositionally biased region" description="Low complexity" evidence="3">
    <location>
        <begin position="357"/>
        <end position="375"/>
    </location>
</feature>
<feature type="region of interest" description="Disordered" evidence="3">
    <location>
        <begin position="228"/>
        <end position="288"/>
    </location>
</feature>
<evidence type="ECO:0000313" key="5">
    <source>
        <dbReference type="Proteomes" id="UP000001514"/>
    </source>
</evidence>
<proteinExistence type="inferred from homology"/>
<evidence type="ECO:0000256" key="3">
    <source>
        <dbReference type="SAM" id="MobiDB-lite"/>
    </source>
</evidence>
<dbReference type="PANTHER" id="PTHR32295:SF6">
    <property type="entry name" value="PROTEIN IQ-DOMAIN 18"/>
    <property type="match status" value="1"/>
</dbReference>
<dbReference type="InterPro" id="IPR000048">
    <property type="entry name" value="IQ_motif_EF-hand-BS"/>
</dbReference>
<name>D8TDJ8_SELML</name>
<feature type="compositionally biased region" description="Basic and acidic residues" evidence="3">
    <location>
        <begin position="331"/>
        <end position="340"/>
    </location>
</feature>
<organism evidence="5">
    <name type="scientific">Selaginella moellendorffii</name>
    <name type="common">Spikemoss</name>
    <dbReference type="NCBI Taxonomy" id="88036"/>
    <lineage>
        <taxon>Eukaryota</taxon>
        <taxon>Viridiplantae</taxon>
        <taxon>Streptophyta</taxon>
        <taxon>Embryophyta</taxon>
        <taxon>Tracheophyta</taxon>
        <taxon>Lycopodiopsida</taxon>
        <taxon>Selaginellales</taxon>
        <taxon>Selaginellaceae</taxon>
        <taxon>Selaginella</taxon>
    </lineage>
</organism>
<feature type="compositionally biased region" description="Polar residues" evidence="3">
    <location>
        <begin position="252"/>
        <end position="282"/>
    </location>
</feature>
<accession>D8TDJ8</accession>
<dbReference type="Pfam" id="PF00612">
    <property type="entry name" value="IQ"/>
    <property type="match status" value="1"/>
</dbReference>
<keyword evidence="1" id="KW-0112">Calmodulin-binding</keyword>
<dbReference type="GO" id="GO:0005516">
    <property type="term" value="F:calmodulin binding"/>
    <property type="evidence" value="ECO:0007669"/>
    <property type="project" value="UniProtKB-KW"/>
</dbReference>
<dbReference type="HOGENOM" id="CLU_738511_0_0_1"/>
<dbReference type="EMBL" id="GL377731">
    <property type="protein sequence ID" value="EFJ05268.1"/>
    <property type="molecule type" value="Genomic_DNA"/>
</dbReference>
<evidence type="ECO:0008006" key="6">
    <source>
        <dbReference type="Google" id="ProtNLM"/>
    </source>
</evidence>
<keyword evidence="5" id="KW-1185">Reference proteome</keyword>